<organism evidence="1">
    <name type="scientific">Oikopleura dioica</name>
    <name type="common">Tunicate</name>
    <dbReference type="NCBI Taxonomy" id="34765"/>
    <lineage>
        <taxon>Eukaryota</taxon>
        <taxon>Metazoa</taxon>
        <taxon>Chordata</taxon>
        <taxon>Tunicata</taxon>
        <taxon>Appendicularia</taxon>
        <taxon>Copelata</taxon>
        <taxon>Oikopleuridae</taxon>
        <taxon>Oikopleura</taxon>
    </lineage>
</organism>
<dbReference type="AlphaFoldDB" id="E4YTI6"/>
<sequence length="147" mass="16827">MVLHEAYPKLSDVGTWLRTEQETWTKLSLVDFSPKSDFEFLILGYDDNNTLGEGLTFDEKARPDVFRDVAFLRDNYALTSIVTKKGIENLVLIKKNLAVATVLSMADALNIWMNPDLSKTEGAWKFPQEGMRLRKTILEEGNVRIWT</sequence>
<evidence type="ECO:0000313" key="1">
    <source>
        <dbReference type="EMBL" id="CBY38775.1"/>
    </source>
</evidence>
<name>E4YTI6_OIKDI</name>
<dbReference type="EMBL" id="FN655323">
    <property type="protein sequence ID" value="CBY38775.1"/>
    <property type="molecule type" value="Genomic_DNA"/>
</dbReference>
<reference evidence="1" key="1">
    <citation type="journal article" date="2010" name="Science">
        <title>Plasticity of animal genome architecture unmasked by rapid evolution of a pelagic tunicate.</title>
        <authorList>
            <person name="Denoeud F."/>
            <person name="Henriet S."/>
            <person name="Mungpakdee S."/>
            <person name="Aury J.M."/>
            <person name="Da Silva C."/>
            <person name="Brinkmann H."/>
            <person name="Mikhaleva J."/>
            <person name="Olsen L.C."/>
            <person name="Jubin C."/>
            <person name="Canestro C."/>
            <person name="Bouquet J.M."/>
            <person name="Danks G."/>
            <person name="Poulain J."/>
            <person name="Campsteijn C."/>
            <person name="Adamski M."/>
            <person name="Cross I."/>
            <person name="Yadetie F."/>
            <person name="Muffato M."/>
            <person name="Louis A."/>
            <person name="Butcher S."/>
            <person name="Tsagkogeorga G."/>
            <person name="Konrad A."/>
            <person name="Singh S."/>
            <person name="Jensen M.F."/>
            <person name="Cong E.H."/>
            <person name="Eikeseth-Otteraa H."/>
            <person name="Noel B."/>
            <person name="Anthouard V."/>
            <person name="Porcel B.M."/>
            <person name="Kachouri-Lafond R."/>
            <person name="Nishino A."/>
            <person name="Ugolini M."/>
            <person name="Chourrout P."/>
            <person name="Nishida H."/>
            <person name="Aasland R."/>
            <person name="Huzurbazar S."/>
            <person name="Westhof E."/>
            <person name="Delsuc F."/>
            <person name="Lehrach H."/>
            <person name="Reinhardt R."/>
            <person name="Weissenbach J."/>
            <person name="Roy S.W."/>
            <person name="Artiguenave F."/>
            <person name="Postlethwait J.H."/>
            <person name="Manak J.R."/>
            <person name="Thompson E.M."/>
            <person name="Jaillon O."/>
            <person name="Du Pasquier L."/>
            <person name="Boudinot P."/>
            <person name="Liberles D.A."/>
            <person name="Volff J.N."/>
            <person name="Philippe H."/>
            <person name="Lenhard B."/>
            <person name="Roest Crollius H."/>
            <person name="Wincker P."/>
            <person name="Chourrout D."/>
        </authorList>
    </citation>
    <scope>NUCLEOTIDE SEQUENCE [LARGE SCALE GENOMIC DNA]</scope>
</reference>
<gene>
    <name evidence="1" type="ORF">GSOID_T00019299001</name>
</gene>
<proteinExistence type="predicted"/>
<dbReference type="Proteomes" id="UP000011014">
    <property type="component" value="Unassembled WGS sequence"/>
</dbReference>
<protein>
    <submittedName>
        <fullName evidence="1">Uncharacterized protein</fullName>
    </submittedName>
</protein>
<accession>E4YTI6</accession>